<protein>
    <submittedName>
        <fullName evidence="2">Uncharacterized protein</fullName>
    </submittedName>
</protein>
<feature type="coiled-coil region" evidence="1">
    <location>
        <begin position="105"/>
        <end position="145"/>
    </location>
</feature>
<dbReference type="Proteomes" id="UP000887567">
    <property type="component" value="Unplaced"/>
</dbReference>
<proteinExistence type="predicted"/>
<dbReference type="EnsemblMetazoa" id="XM_028660481.1">
    <property type="protein sequence ID" value="XP_028516282.1"/>
    <property type="gene ID" value="LOC114575501"/>
</dbReference>
<accession>A0A913YP54</accession>
<name>A0A913YP54_EXADI</name>
<sequence>MTIFVWLDFRLLVRSKHSSLLFSRLLSWPVPRASDFPAPTLWGELHLFYSPTFTTMEVGQSDNTSVEKQDQEWKRMMRLLKKSAPKGKRIKRNKVKRPMGVVFVDEELTEEQKEQRRKKEMARREELQERLKREAERKLQKKKKIKL</sequence>
<evidence type="ECO:0000313" key="2">
    <source>
        <dbReference type="EnsemblMetazoa" id="XP_028516282.1"/>
    </source>
</evidence>
<keyword evidence="3" id="KW-1185">Reference proteome</keyword>
<reference evidence="2" key="1">
    <citation type="submission" date="2022-11" db="UniProtKB">
        <authorList>
            <consortium name="EnsemblMetazoa"/>
        </authorList>
    </citation>
    <scope>IDENTIFICATION</scope>
</reference>
<evidence type="ECO:0000256" key="1">
    <source>
        <dbReference type="SAM" id="Coils"/>
    </source>
</evidence>
<dbReference type="KEGG" id="epa:114575501"/>
<dbReference type="GeneID" id="114575501"/>
<dbReference type="RefSeq" id="XP_028516282.1">
    <property type="nucleotide sequence ID" value="XM_028660481.1"/>
</dbReference>
<dbReference type="AlphaFoldDB" id="A0A913YP54"/>
<evidence type="ECO:0000313" key="3">
    <source>
        <dbReference type="Proteomes" id="UP000887567"/>
    </source>
</evidence>
<keyword evidence="1" id="KW-0175">Coiled coil</keyword>
<organism evidence="2 3">
    <name type="scientific">Exaiptasia diaphana</name>
    <name type="common">Tropical sea anemone</name>
    <name type="synonym">Aiptasia pulchella</name>
    <dbReference type="NCBI Taxonomy" id="2652724"/>
    <lineage>
        <taxon>Eukaryota</taxon>
        <taxon>Metazoa</taxon>
        <taxon>Cnidaria</taxon>
        <taxon>Anthozoa</taxon>
        <taxon>Hexacorallia</taxon>
        <taxon>Actiniaria</taxon>
        <taxon>Aiptasiidae</taxon>
        <taxon>Exaiptasia</taxon>
    </lineage>
</organism>